<dbReference type="InterPro" id="IPR047263">
    <property type="entry name" value="HNL-like_cupin"/>
</dbReference>
<evidence type="ECO:0000313" key="2">
    <source>
        <dbReference type="EMBL" id="TGO61135.1"/>
    </source>
</evidence>
<dbReference type="PANTHER" id="PTHR43698:SF1">
    <property type="entry name" value="BLL4564 PROTEIN"/>
    <property type="match status" value="1"/>
</dbReference>
<dbReference type="InterPro" id="IPR011051">
    <property type="entry name" value="RmlC_Cupin_sf"/>
</dbReference>
<name>A0A4Z1IIA9_9HELO</name>
<feature type="domain" description="Cupin type-2" evidence="1">
    <location>
        <begin position="90"/>
        <end position="149"/>
    </location>
</feature>
<dbReference type="InterPro" id="IPR014710">
    <property type="entry name" value="RmlC-like_jellyroll"/>
</dbReference>
<dbReference type="Proteomes" id="UP000297229">
    <property type="component" value="Unassembled WGS sequence"/>
</dbReference>
<dbReference type="Gene3D" id="2.60.120.10">
    <property type="entry name" value="Jelly Rolls"/>
    <property type="match status" value="1"/>
</dbReference>
<gene>
    <name evidence="2" type="ORF">BELL_1172g00020</name>
</gene>
<proteinExistence type="predicted"/>
<protein>
    <recommendedName>
        <fullName evidence="1">Cupin type-2 domain-containing protein</fullName>
    </recommendedName>
</protein>
<evidence type="ECO:0000313" key="3">
    <source>
        <dbReference type="Proteomes" id="UP000297229"/>
    </source>
</evidence>
<dbReference type="STRING" id="278938.A0A4Z1IIA9"/>
<dbReference type="SUPFAM" id="SSF51182">
    <property type="entry name" value="RmlC-like cupins"/>
    <property type="match status" value="1"/>
</dbReference>
<dbReference type="InterPro" id="IPR013096">
    <property type="entry name" value="Cupin_2"/>
</dbReference>
<dbReference type="EMBL" id="PQXM01001170">
    <property type="protein sequence ID" value="TGO61135.1"/>
    <property type="molecule type" value="Genomic_DNA"/>
</dbReference>
<keyword evidence="3" id="KW-1185">Reference proteome</keyword>
<dbReference type="Pfam" id="PF07883">
    <property type="entry name" value="Cupin_2"/>
    <property type="match status" value="1"/>
</dbReference>
<dbReference type="AlphaFoldDB" id="A0A4Z1IIA9"/>
<dbReference type="PANTHER" id="PTHR43698">
    <property type="entry name" value="RIBD C-TERMINAL DOMAIN CONTAINING PROTEIN"/>
    <property type="match status" value="1"/>
</dbReference>
<sequence>MKAQYLAKDLPYSLDSLGRDGTGVGISPIDPIQTKHKDFPANSKMSAPKSIIISGGSKEDGSTVKVGATFTGDVWLDLIHADVDLALANVTFTPCARTHWHTHEKGQMISVTQGNGWLCDKGDIARPIKKGDVIWAPAGTTHWHGADDGTLMSHFVVGLGETRWHEAVTDTEYKNRVA</sequence>
<dbReference type="CDD" id="cd02233">
    <property type="entry name" value="cupin_HNL-like"/>
    <property type="match status" value="1"/>
</dbReference>
<evidence type="ECO:0000259" key="1">
    <source>
        <dbReference type="Pfam" id="PF07883"/>
    </source>
</evidence>
<organism evidence="2 3">
    <name type="scientific">Botrytis elliptica</name>
    <dbReference type="NCBI Taxonomy" id="278938"/>
    <lineage>
        <taxon>Eukaryota</taxon>
        <taxon>Fungi</taxon>
        <taxon>Dikarya</taxon>
        <taxon>Ascomycota</taxon>
        <taxon>Pezizomycotina</taxon>
        <taxon>Leotiomycetes</taxon>
        <taxon>Helotiales</taxon>
        <taxon>Sclerotiniaceae</taxon>
        <taxon>Botrytis</taxon>
    </lineage>
</organism>
<comment type="caution">
    <text evidence="2">The sequence shown here is derived from an EMBL/GenBank/DDBJ whole genome shotgun (WGS) entry which is preliminary data.</text>
</comment>
<accession>A0A4Z1IIA9</accession>
<reference evidence="2 3" key="1">
    <citation type="submission" date="2017-12" db="EMBL/GenBank/DDBJ databases">
        <title>Comparative genomics of Botrytis spp.</title>
        <authorList>
            <person name="Valero-Jimenez C.A."/>
            <person name="Tapia P."/>
            <person name="Veloso J."/>
            <person name="Silva-Moreno E."/>
            <person name="Staats M."/>
            <person name="Valdes J.H."/>
            <person name="Van Kan J.A.L."/>
        </authorList>
    </citation>
    <scope>NUCLEOTIDE SEQUENCE [LARGE SCALE GENOMIC DNA]</scope>
    <source>
        <strain evidence="2 3">Be9601</strain>
    </source>
</reference>